<evidence type="ECO:0000256" key="3">
    <source>
        <dbReference type="PROSITE-ProRule" id="PRU00169"/>
    </source>
</evidence>
<dbReference type="Gene3D" id="3.40.50.2300">
    <property type="match status" value="1"/>
</dbReference>
<feature type="domain" description="HTH LytTR-type" evidence="5">
    <location>
        <begin position="150"/>
        <end position="255"/>
    </location>
</feature>
<dbReference type="InterPro" id="IPR007492">
    <property type="entry name" value="LytTR_DNA-bd_dom"/>
</dbReference>
<dbReference type="SUPFAM" id="SSF52172">
    <property type="entry name" value="CheY-like"/>
    <property type="match status" value="1"/>
</dbReference>
<dbReference type="Pfam" id="PF04397">
    <property type="entry name" value="LytTR"/>
    <property type="match status" value="1"/>
</dbReference>
<evidence type="ECO:0000256" key="1">
    <source>
        <dbReference type="ARBA" id="ARBA00018672"/>
    </source>
</evidence>
<keyword evidence="7" id="KW-1185">Reference proteome</keyword>
<evidence type="ECO:0000256" key="2">
    <source>
        <dbReference type="ARBA" id="ARBA00024867"/>
    </source>
</evidence>
<dbReference type="SMART" id="SM00850">
    <property type="entry name" value="LytTR"/>
    <property type="match status" value="1"/>
</dbReference>
<dbReference type="InterPro" id="IPR011006">
    <property type="entry name" value="CheY-like_superfamily"/>
</dbReference>
<comment type="function">
    <text evidence="2">May play the central regulatory role in sporulation. It may be an element of the effector pathway responsible for the activation of sporulation genes in response to nutritional stress. Spo0A may act in concert with spo0H (a sigma factor) to control the expression of some genes that are critical to the sporulation process.</text>
</comment>
<evidence type="ECO:0000313" key="6">
    <source>
        <dbReference type="EMBL" id="MCC3145678.1"/>
    </source>
</evidence>
<gene>
    <name evidence="6" type="ORF">LJ207_10120</name>
</gene>
<name>A0AAW4X1L5_9FIRM</name>
<dbReference type="GO" id="GO:0000156">
    <property type="term" value="F:phosphorelay response regulator activity"/>
    <property type="evidence" value="ECO:0007669"/>
    <property type="project" value="InterPro"/>
</dbReference>
<feature type="domain" description="Response regulatory" evidence="4">
    <location>
        <begin position="4"/>
        <end position="118"/>
    </location>
</feature>
<sequence>MKIKTMIVEDEKPARAELKYLLKQEDDFELLFEAADGDKALEIIAENDLDLIILDIQLPGKTGMEIANHLQKQAEQPYIIFTTAFDEHAVEAFKLAAVDYLLKPFSELRLKKSLQKAKKRILNSTSYEKQMQNVINMIEAKDRKKQVKKIAVIDGDCFLMLNFQDIYFFSTKDKKVWAQCYKKSYLTQFQLKGLEEILPDNFYRIHKSYIINLQNIKAVIPWFKGKYQIRMENYSETEIPVSRSRVDDINKLLNLK</sequence>
<dbReference type="PANTHER" id="PTHR37299">
    <property type="entry name" value="TRANSCRIPTIONAL REGULATOR-RELATED"/>
    <property type="match status" value="1"/>
</dbReference>
<dbReference type="PROSITE" id="PS50110">
    <property type="entry name" value="RESPONSE_REGULATORY"/>
    <property type="match status" value="1"/>
</dbReference>
<dbReference type="InterPro" id="IPR001789">
    <property type="entry name" value="Sig_transdc_resp-reg_receiver"/>
</dbReference>
<dbReference type="Proteomes" id="UP001199296">
    <property type="component" value="Unassembled WGS sequence"/>
</dbReference>
<dbReference type="AlphaFoldDB" id="A0AAW4X1L5"/>
<dbReference type="RefSeq" id="WP_229346379.1">
    <property type="nucleotide sequence ID" value="NZ_JAJFAT010000015.1"/>
</dbReference>
<keyword evidence="6" id="KW-0238">DNA-binding</keyword>
<accession>A0AAW4X1L5</accession>
<feature type="modified residue" description="4-aspartylphosphate" evidence="3">
    <location>
        <position position="55"/>
    </location>
</feature>
<dbReference type="EMBL" id="JAJFAT010000015">
    <property type="protein sequence ID" value="MCC3145678.1"/>
    <property type="molecule type" value="Genomic_DNA"/>
</dbReference>
<protein>
    <recommendedName>
        <fullName evidence="1">Stage 0 sporulation protein A homolog</fullName>
    </recommendedName>
</protein>
<dbReference type="Pfam" id="PF00072">
    <property type="entry name" value="Response_reg"/>
    <property type="match status" value="1"/>
</dbReference>
<keyword evidence="3" id="KW-0597">Phosphoprotein</keyword>
<organism evidence="6 7">
    <name type="scientific">Halanaerobium polyolivorans</name>
    <dbReference type="NCBI Taxonomy" id="2886943"/>
    <lineage>
        <taxon>Bacteria</taxon>
        <taxon>Bacillati</taxon>
        <taxon>Bacillota</taxon>
        <taxon>Clostridia</taxon>
        <taxon>Halanaerobiales</taxon>
        <taxon>Halanaerobiaceae</taxon>
        <taxon>Halanaerobium</taxon>
    </lineage>
</organism>
<dbReference type="GO" id="GO:0003677">
    <property type="term" value="F:DNA binding"/>
    <property type="evidence" value="ECO:0007669"/>
    <property type="project" value="UniProtKB-KW"/>
</dbReference>
<dbReference type="InterPro" id="IPR046947">
    <property type="entry name" value="LytR-like"/>
</dbReference>
<dbReference type="PANTHER" id="PTHR37299:SF1">
    <property type="entry name" value="STAGE 0 SPORULATION PROTEIN A HOMOLOG"/>
    <property type="match status" value="1"/>
</dbReference>
<dbReference type="Gene3D" id="2.40.50.1020">
    <property type="entry name" value="LytTr DNA-binding domain"/>
    <property type="match status" value="1"/>
</dbReference>
<dbReference type="PROSITE" id="PS50930">
    <property type="entry name" value="HTH_LYTTR"/>
    <property type="match status" value="1"/>
</dbReference>
<evidence type="ECO:0000313" key="7">
    <source>
        <dbReference type="Proteomes" id="UP001199296"/>
    </source>
</evidence>
<dbReference type="SMART" id="SM00448">
    <property type="entry name" value="REC"/>
    <property type="match status" value="1"/>
</dbReference>
<evidence type="ECO:0000259" key="5">
    <source>
        <dbReference type="PROSITE" id="PS50930"/>
    </source>
</evidence>
<comment type="caution">
    <text evidence="6">The sequence shown here is derived from an EMBL/GenBank/DDBJ whole genome shotgun (WGS) entry which is preliminary data.</text>
</comment>
<evidence type="ECO:0000259" key="4">
    <source>
        <dbReference type="PROSITE" id="PS50110"/>
    </source>
</evidence>
<proteinExistence type="predicted"/>
<reference evidence="6 7" key="1">
    <citation type="submission" date="2021-10" db="EMBL/GenBank/DDBJ databases">
        <authorList>
            <person name="Grouzdev D.S."/>
            <person name="Pantiukh K.S."/>
            <person name="Krutkina M.S."/>
        </authorList>
    </citation>
    <scope>NUCLEOTIDE SEQUENCE [LARGE SCALE GENOMIC DNA]</scope>
    <source>
        <strain evidence="6 7">Z-7514</strain>
    </source>
</reference>